<proteinExistence type="predicted"/>
<dbReference type="GeneID" id="77932612"/>
<dbReference type="Proteomes" id="UP000830307">
    <property type="component" value="Segment"/>
</dbReference>
<keyword evidence="2" id="KW-1185">Reference proteome</keyword>
<organism evidence="1 2">
    <name type="scientific">Aeromonas phage ZPAH14</name>
    <dbReference type="NCBI Taxonomy" id="2924887"/>
    <lineage>
        <taxon>Viruses</taxon>
        <taxon>Duplodnaviria</taxon>
        <taxon>Heunggongvirae</taxon>
        <taxon>Uroviricota</taxon>
        <taxon>Caudoviricetes</taxon>
        <taxon>Chaseviridae</taxon>
        <taxon>Nefertitivirinae</taxon>
        <taxon>Shantouvirus</taxon>
        <taxon>Shantouvirus ZPAH14</taxon>
    </lineage>
</organism>
<dbReference type="KEGG" id="vg:77932612"/>
<accession>A0AAE9H0Y7</accession>
<evidence type="ECO:0000313" key="1">
    <source>
        <dbReference type="EMBL" id="UOT58005.1"/>
    </source>
</evidence>
<dbReference type="RefSeq" id="YP_010656714.1">
    <property type="nucleotide sequence ID" value="NC_070840.1"/>
</dbReference>
<dbReference type="EMBL" id="OM810291">
    <property type="protein sequence ID" value="UOT58005.1"/>
    <property type="molecule type" value="Genomic_DNA"/>
</dbReference>
<sequence>MAHKIVELAPVGSQWKCRKGETFFRDRVLTIVRHDLNERRIRYVYDDMQEMSKSFDTFERECEQGNITRVGEAAPKATVALCTGDVIKTAARNCGPFSGNSELTILEIDSVHGRVKYEYKNGPVISPGYVYTKDLSQFHDFLRRGLMTVIGRAAKEPHPEAVPVQVKNPFHVPSDELFKTAIDTHRHSGVTHMSVAERFEEVRKKLRGMPMTQSTKTLAHQMMRDVMPAGVEWELEFVGNDMNLRFRPTARKMVEMDYGAIEARALAAMSLQAAEGSTLDRLLATYGDQRVRIEQHKPGLESWLKPKLDGNKAYVIVTDEIKPEVKSEEKPMTRIVNVFLMDTTAGLKASERLIGKVENFATDSRNDTTLLLEMSMEHNLAEMLKAHNLKRKSIINQDILNRVGKTVYLQPIEMSDVKIDIKLVTGL</sequence>
<protein>
    <submittedName>
        <fullName evidence="1">Uncharacterized protein</fullName>
    </submittedName>
</protein>
<name>A0AAE9H0Y7_9CAUD</name>
<evidence type="ECO:0000313" key="2">
    <source>
        <dbReference type="Proteomes" id="UP000830307"/>
    </source>
</evidence>
<reference evidence="1" key="1">
    <citation type="submission" date="2022-02" db="EMBL/GenBank/DDBJ databases">
        <title>The Aeromonas hydrophila phage ZPAH14.</title>
        <authorList>
            <person name="Li J."/>
        </authorList>
    </citation>
    <scope>NUCLEOTIDE SEQUENCE</scope>
</reference>